<keyword evidence="1" id="KW-0812">Transmembrane</keyword>
<keyword evidence="1" id="KW-0472">Membrane</keyword>
<evidence type="ECO:0000256" key="1">
    <source>
        <dbReference type="SAM" id="Phobius"/>
    </source>
</evidence>
<evidence type="ECO:0008006" key="4">
    <source>
        <dbReference type="Google" id="ProtNLM"/>
    </source>
</evidence>
<dbReference type="STRING" id="83401.SAMN05421742_107146"/>
<dbReference type="AlphaFoldDB" id="A0A1G8D0B1"/>
<dbReference type="RefSeq" id="WP_092620137.1">
    <property type="nucleotide sequence ID" value="NZ_FNCV01000007.1"/>
</dbReference>
<sequence length="379" mass="40738">MSRPTRFLLRMSIFLAAVVVVAALLFPPLWQAFAANPALNGLILTVFLIGVGLNIRQVMMLGPEVRWIESFRDGQSVSVERAPRLIAPMARMLESHQDRARFTLAASATRALLDGIAARLDELRDISRYFIGLLVFLGLLGTFWGLLSTVDSIAGVIRDLSIGGADITVVFDDLKKGLEAPLSGMGTAFSSSLFGLAGSLALGFLDLQAGQAQNRFYNDLEEWLSGMTRLSSGGGFHGGEEGGSVPAYIHALLEQTAESVAELQETIARSEDSRRDTSQHLSALTQSLSSLSDHMRAQQEVLLKVAEGQVELKPLLARLGQAEGGGGLDPTTRGHIRNIDAALSGLAKELAQGREQSTKEIRGEIKLLTRTIAAMAEEG</sequence>
<gene>
    <name evidence="2" type="ORF">SAMN05421742_107146</name>
</gene>
<dbReference type="OrthoDB" id="9794540at2"/>
<evidence type="ECO:0000313" key="3">
    <source>
        <dbReference type="Proteomes" id="UP000217076"/>
    </source>
</evidence>
<evidence type="ECO:0000313" key="2">
    <source>
        <dbReference type="EMBL" id="SDH51151.1"/>
    </source>
</evidence>
<feature type="transmembrane region" description="Helical" evidence="1">
    <location>
        <begin position="129"/>
        <end position="147"/>
    </location>
</feature>
<feature type="transmembrane region" description="Helical" evidence="1">
    <location>
        <begin position="38"/>
        <end position="55"/>
    </location>
</feature>
<proteinExistence type="predicted"/>
<keyword evidence="1" id="KW-1133">Transmembrane helix</keyword>
<keyword evidence="3" id="KW-1185">Reference proteome</keyword>
<protein>
    <recommendedName>
        <fullName evidence="4">MotA/TolQ/ExbB proton channel family protein</fullName>
    </recommendedName>
</protein>
<reference evidence="3" key="1">
    <citation type="submission" date="2016-10" db="EMBL/GenBank/DDBJ databases">
        <authorList>
            <person name="Varghese N."/>
            <person name="Submissions S."/>
        </authorList>
    </citation>
    <scope>NUCLEOTIDE SEQUENCE [LARGE SCALE GENOMIC DNA]</scope>
    <source>
        <strain evidence="3">930I</strain>
    </source>
</reference>
<feature type="transmembrane region" description="Helical" evidence="1">
    <location>
        <begin position="182"/>
        <end position="205"/>
    </location>
</feature>
<feature type="transmembrane region" description="Helical" evidence="1">
    <location>
        <begin position="7"/>
        <end position="26"/>
    </location>
</feature>
<organism evidence="2 3">
    <name type="scientific">Roseospirillum parvum</name>
    <dbReference type="NCBI Taxonomy" id="83401"/>
    <lineage>
        <taxon>Bacteria</taxon>
        <taxon>Pseudomonadati</taxon>
        <taxon>Pseudomonadota</taxon>
        <taxon>Alphaproteobacteria</taxon>
        <taxon>Rhodospirillales</taxon>
        <taxon>Rhodospirillaceae</taxon>
        <taxon>Roseospirillum</taxon>
    </lineage>
</organism>
<name>A0A1G8D0B1_9PROT</name>
<accession>A0A1G8D0B1</accession>
<dbReference type="EMBL" id="FNCV01000007">
    <property type="protein sequence ID" value="SDH51151.1"/>
    <property type="molecule type" value="Genomic_DNA"/>
</dbReference>
<dbReference type="Proteomes" id="UP000217076">
    <property type="component" value="Unassembled WGS sequence"/>
</dbReference>